<dbReference type="EMBL" id="JANQAO010000003">
    <property type="protein sequence ID" value="MDM5147745.1"/>
    <property type="molecule type" value="Genomic_DNA"/>
</dbReference>
<comment type="similarity">
    <text evidence="1">Belongs to the metallophosphoesterase superfamily. YfcE family.</text>
</comment>
<dbReference type="InterPro" id="IPR029052">
    <property type="entry name" value="Metallo-depent_PP-like"/>
</dbReference>
<dbReference type="Gene3D" id="3.60.21.10">
    <property type="match status" value="1"/>
</dbReference>
<evidence type="ECO:0000259" key="2">
    <source>
        <dbReference type="Pfam" id="PF12850"/>
    </source>
</evidence>
<organism evidence="3 4">
    <name type="scientific">Candidatus Doriopsillibacter californiensis</name>
    <dbReference type="NCBI Taxonomy" id="2970740"/>
    <lineage>
        <taxon>Bacteria</taxon>
        <taxon>Pseudomonadati</taxon>
        <taxon>Pseudomonadota</taxon>
        <taxon>Gammaproteobacteria</taxon>
        <taxon>Candidatus Tethybacterales</taxon>
        <taxon>Candidatus Persebacteraceae</taxon>
        <taxon>Candidatus Doriopsillibacter</taxon>
    </lineage>
</organism>
<gene>
    <name evidence="3" type="ORF">NQX30_05105</name>
</gene>
<reference evidence="3" key="1">
    <citation type="submission" date="2022-08" db="EMBL/GenBank/DDBJ databases">
        <authorList>
            <person name="Dzunkova M."/>
            <person name="La Clair J."/>
            <person name="Tyml T."/>
            <person name="Doud D."/>
            <person name="Schulz F."/>
            <person name="Piquer S."/>
            <person name="Porcel Sanchis D."/>
            <person name="Osborn A."/>
            <person name="Robinson D."/>
            <person name="Louie K.B."/>
            <person name="Bowen B.P."/>
            <person name="Bowers R."/>
            <person name="Lee J."/>
            <person name="Arnau Llombart V."/>
            <person name="Diaz Villanueva W."/>
            <person name="Gosliner T."/>
            <person name="Northen T."/>
            <person name="Cheng J.-F."/>
            <person name="Burkart M.D."/>
            <person name="Woyke T."/>
        </authorList>
    </citation>
    <scope>NUCLEOTIDE SEQUENCE</scope>
    <source>
        <strain evidence="3">Df01</strain>
    </source>
</reference>
<accession>A0ABT7QMD4</accession>
<keyword evidence="4" id="KW-1185">Reference proteome</keyword>
<evidence type="ECO:0000256" key="1">
    <source>
        <dbReference type="ARBA" id="ARBA00008950"/>
    </source>
</evidence>
<feature type="domain" description="Calcineurin-like phosphoesterase" evidence="2">
    <location>
        <begin position="20"/>
        <end position="212"/>
    </location>
</feature>
<proteinExistence type="inferred from homology"/>
<dbReference type="Pfam" id="PF12850">
    <property type="entry name" value="Metallophos_2"/>
    <property type="match status" value="1"/>
</dbReference>
<reference evidence="3" key="2">
    <citation type="journal article" date="2023" name="Microbiome">
        <title>Synthase-selected sorting approach identifies a beta-lactone synthase in a nudibranch symbiotic bacterium.</title>
        <authorList>
            <person name="Dzunkova M."/>
            <person name="La Clair J.J."/>
            <person name="Tyml T."/>
            <person name="Doud D."/>
            <person name="Schulz F."/>
            <person name="Piquer-Esteban S."/>
            <person name="Porcel Sanchis D."/>
            <person name="Osborn A."/>
            <person name="Robinson D."/>
            <person name="Louie K.B."/>
            <person name="Bowen B.P."/>
            <person name="Bowers R.M."/>
            <person name="Lee J."/>
            <person name="Arnau V."/>
            <person name="Diaz-Villanueva W."/>
            <person name="Stepanauskas R."/>
            <person name="Gosliner T."/>
            <person name="Date S.V."/>
            <person name="Northen T.R."/>
            <person name="Cheng J.F."/>
            <person name="Burkart M.D."/>
            <person name="Woyke T."/>
        </authorList>
    </citation>
    <scope>NUCLEOTIDE SEQUENCE</scope>
    <source>
        <strain evidence="3">Df01</strain>
    </source>
</reference>
<dbReference type="Proteomes" id="UP001168167">
    <property type="component" value="Unassembled WGS sequence"/>
</dbReference>
<evidence type="ECO:0000313" key="4">
    <source>
        <dbReference type="Proteomes" id="UP001168167"/>
    </source>
</evidence>
<sequence>MPPRVIAGWQMLVFGGAYGNLSALQALLRVVGSEQSLNIVCTGDLVAYCADGAAVCELVRDKIPDATFVRGNCERAVGNDEEDCGCGFDTDSTCALLSVSWHRHARINISATTKVWMKKLPMRTDIVFGGRKLAVVHADGVSDNRFIFPSTPESNKQAVLSAMGVDGVIAGHSGIPFTQMLNNGGIWHNSGALGMPANDGTNRVWYALWTVEADGIHITHHALNYDIAVTASTMKAAGLPPDYRLTLDSGIWPSDSVLPEIERRQQGQQLNPPPVFWPSSTIVIKKTSSVPR</sequence>
<comment type="caution">
    <text evidence="3">The sequence shown here is derived from an EMBL/GenBank/DDBJ whole genome shotgun (WGS) entry which is preliminary data.</text>
</comment>
<name>A0ABT7QMD4_9GAMM</name>
<evidence type="ECO:0000313" key="3">
    <source>
        <dbReference type="EMBL" id="MDM5147745.1"/>
    </source>
</evidence>
<dbReference type="InterPro" id="IPR024654">
    <property type="entry name" value="Calcineurin-like_PHP_lpxH"/>
</dbReference>
<dbReference type="SUPFAM" id="SSF56300">
    <property type="entry name" value="Metallo-dependent phosphatases"/>
    <property type="match status" value="1"/>
</dbReference>
<protein>
    <submittedName>
        <fullName evidence="3">Metallophosphoesterase family protein</fullName>
    </submittedName>
</protein>